<dbReference type="InterPro" id="IPR009288">
    <property type="entry name" value="AIG2-like_dom"/>
</dbReference>
<keyword evidence="3" id="KW-1185">Reference proteome</keyword>
<organism evidence="2 3">
    <name type="scientific">Microbacterium binotii</name>
    <dbReference type="NCBI Taxonomy" id="462710"/>
    <lineage>
        <taxon>Bacteria</taxon>
        <taxon>Bacillati</taxon>
        <taxon>Actinomycetota</taxon>
        <taxon>Actinomycetes</taxon>
        <taxon>Micrococcales</taxon>
        <taxon>Microbacteriaceae</taxon>
        <taxon>Microbacterium</taxon>
    </lineage>
</organism>
<dbReference type="Proteomes" id="UP001500274">
    <property type="component" value="Unassembled WGS sequence"/>
</dbReference>
<comment type="caution">
    <text evidence="2">The sequence shown here is derived from an EMBL/GenBank/DDBJ whole genome shotgun (WGS) entry which is preliminary data.</text>
</comment>
<feature type="domain" description="Gamma-glutamylcyclotransferase AIG2-like" evidence="1">
    <location>
        <begin position="10"/>
        <end position="114"/>
    </location>
</feature>
<evidence type="ECO:0000313" key="3">
    <source>
        <dbReference type="Proteomes" id="UP001500274"/>
    </source>
</evidence>
<dbReference type="RefSeq" id="WP_344230535.1">
    <property type="nucleotide sequence ID" value="NZ_BAAARI010000027.1"/>
</dbReference>
<dbReference type="EMBL" id="BAAARI010000027">
    <property type="protein sequence ID" value="GAA2587708.1"/>
    <property type="molecule type" value="Genomic_DNA"/>
</dbReference>
<proteinExistence type="predicted"/>
<dbReference type="InterPro" id="IPR013024">
    <property type="entry name" value="GGCT-like"/>
</dbReference>
<reference evidence="3" key="1">
    <citation type="journal article" date="2019" name="Int. J. Syst. Evol. Microbiol.">
        <title>The Global Catalogue of Microorganisms (GCM) 10K type strain sequencing project: providing services to taxonomists for standard genome sequencing and annotation.</title>
        <authorList>
            <consortium name="The Broad Institute Genomics Platform"/>
            <consortium name="The Broad Institute Genome Sequencing Center for Infectious Disease"/>
            <person name="Wu L."/>
            <person name="Ma J."/>
        </authorList>
    </citation>
    <scope>NUCLEOTIDE SEQUENCE [LARGE SCALE GENOMIC DNA]</scope>
    <source>
        <strain evidence="3">JCM 16365</strain>
    </source>
</reference>
<gene>
    <name evidence="2" type="ORF">GCM10009862_28050</name>
</gene>
<evidence type="ECO:0000313" key="2">
    <source>
        <dbReference type="EMBL" id="GAA2587708.1"/>
    </source>
</evidence>
<protein>
    <submittedName>
        <fullName evidence="2">Gamma-glutamylcyclotransferase</fullName>
    </submittedName>
</protein>
<dbReference type="CDD" id="cd06661">
    <property type="entry name" value="GGCT_like"/>
    <property type="match status" value="1"/>
</dbReference>
<dbReference type="InterPro" id="IPR036568">
    <property type="entry name" value="GGCT-like_sf"/>
</dbReference>
<dbReference type="Gene3D" id="3.10.490.10">
    <property type="entry name" value="Gamma-glutamyl cyclotransferase-like"/>
    <property type="match status" value="1"/>
</dbReference>
<dbReference type="Pfam" id="PF06094">
    <property type="entry name" value="GGACT"/>
    <property type="match status" value="1"/>
</dbReference>
<dbReference type="SUPFAM" id="SSF110857">
    <property type="entry name" value="Gamma-glutamyl cyclotransferase-like"/>
    <property type="match status" value="1"/>
</dbReference>
<accession>A0ABP6BVB5</accession>
<name>A0ABP6BVB5_9MICO</name>
<sequence length="115" mass="12720">MSSTATTERLFSYGTLLLPQVQLDVFGRRVESTDDVLTGYHVQQADIEDTRVVTLSGLATHPVLRRTGSRSDKVTGQVLELTLDELDAADEYEVSLYTRVAVVLQSGRDAWVYVG</sequence>
<evidence type="ECO:0000259" key="1">
    <source>
        <dbReference type="Pfam" id="PF06094"/>
    </source>
</evidence>